<evidence type="ECO:0000313" key="2">
    <source>
        <dbReference type="Proteomes" id="UP001175271"/>
    </source>
</evidence>
<comment type="caution">
    <text evidence="1">The sequence shown here is derived from an EMBL/GenBank/DDBJ whole genome shotgun (WGS) entry which is preliminary data.</text>
</comment>
<reference evidence="1" key="1">
    <citation type="submission" date="2023-06" db="EMBL/GenBank/DDBJ databases">
        <title>Genomic analysis of the entomopathogenic nematode Steinernema hermaphroditum.</title>
        <authorList>
            <person name="Schwarz E.M."/>
            <person name="Heppert J.K."/>
            <person name="Baniya A."/>
            <person name="Schwartz H.T."/>
            <person name="Tan C.-H."/>
            <person name="Antoshechkin I."/>
            <person name="Sternberg P.W."/>
            <person name="Goodrich-Blair H."/>
            <person name="Dillman A.R."/>
        </authorList>
    </citation>
    <scope>NUCLEOTIDE SEQUENCE</scope>
    <source>
        <strain evidence="1">PS9179</strain>
        <tissue evidence="1">Whole animal</tissue>
    </source>
</reference>
<organism evidence="1 2">
    <name type="scientific">Steinernema hermaphroditum</name>
    <dbReference type="NCBI Taxonomy" id="289476"/>
    <lineage>
        <taxon>Eukaryota</taxon>
        <taxon>Metazoa</taxon>
        <taxon>Ecdysozoa</taxon>
        <taxon>Nematoda</taxon>
        <taxon>Chromadorea</taxon>
        <taxon>Rhabditida</taxon>
        <taxon>Tylenchina</taxon>
        <taxon>Panagrolaimomorpha</taxon>
        <taxon>Strongyloidoidea</taxon>
        <taxon>Steinernematidae</taxon>
        <taxon>Steinernema</taxon>
    </lineage>
</organism>
<accession>A0AA39ID77</accession>
<sequence length="442" mass="51186">MTFEGRVWQELYDRFGREDNEPTGVEFEALADYDVPELSEMKRIGVFPERDAFGALVRIFAEQKNLAELEHCVEKYMRFYSGWRHGFTQSIVTEAEVIYSLFDADFEEAVGCLAEKGILSDGPRYLATCLADCMHNLKRRPLKALLCHDSTNVLGQVVCGLPKQRFKEQWSNVRLDIIKFFLETGASITSSTENSPLILALLRPECLPVLKLMAEHDGDFRFTSPGSALGIPDALFMAMYHNPNMVPFILKFGGLCMKVPIEVNKTNIEENAANWYSTFVCCELSRYKGMLQLMSEFSLLLPMCEDCKKESGLQSSIPSLQSICRMTYRSQFTPSQLLTEELNWPKNIPDLFKDYLLFRESPYDEQNFKKALAERDPNVYVDSKEYLVKDNVTLYSEEDEDYFDYVDEVDDANDWNDDDDARYDFEVDDERYWSDYGYDEEY</sequence>
<evidence type="ECO:0008006" key="3">
    <source>
        <dbReference type="Google" id="ProtNLM"/>
    </source>
</evidence>
<name>A0AA39ID77_9BILA</name>
<dbReference type="Proteomes" id="UP001175271">
    <property type="component" value="Unassembled WGS sequence"/>
</dbReference>
<keyword evidence="2" id="KW-1185">Reference proteome</keyword>
<protein>
    <recommendedName>
        <fullName evidence="3">SOCS box domain-containing protein</fullName>
    </recommendedName>
</protein>
<dbReference type="AlphaFoldDB" id="A0AA39ID77"/>
<evidence type="ECO:0000313" key="1">
    <source>
        <dbReference type="EMBL" id="KAK0422242.1"/>
    </source>
</evidence>
<proteinExistence type="predicted"/>
<gene>
    <name evidence="1" type="ORF">QR680_007456</name>
</gene>
<dbReference type="EMBL" id="JAUCMV010000001">
    <property type="protein sequence ID" value="KAK0422242.1"/>
    <property type="molecule type" value="Genomic_DNA"/>
</dbReference>